<dbReference type="RefSeq" id="WP_151693340.1">
    <property type="nucleotide sequence ID" value="NZ_BMGX01000001.1"/>
</dbReference>
<dbReference type="OrthoDB" id="5493262at2"/>
<comment type="caution">
    <text evidence="1">The sequence shown here is derived from an EMBL/GenBank/DDBJ whole genome shotgun (WGS) entry which is preliminary data.</text>
</comment>
<protein>
    <submittedName>
        <fullName evidence="1">DUF1684 domain-containing protein</fullName>
    </submittedName>
</protein>
<evidence type="ECO:0000313" key="1">
    <source>
        <dbReference type="EMBL" id="KAB2815911.1"/>
    </source>
</evidence>
<name>A0A6L3ZDK4_9FLAO</name>
<keyword evidence="2" id="KW-1185">Reference proteome</keyword>
<dbReference type="PANTHER" id="PTHR41913:SF1">
    <property type="entry name" value="DUF1684 DOMAIN-CONTAINING PROTEIN"/>
    <property type="match status" value="1"/>
</dbReference>
<sequence length="205" mass="23316">MRTIQFITLALATALSSISYGQDINDQIRASLQAQAELDSSFADRSESPLTESDFKNFTSLPFFPVDTNWIVECTLIRTPDSEPFEMPTSTNRRPVYRVFGELHFTYGDSSLVLNVYQNLDLIKRPGFEDYLFLPFGDETNGNSTYGGGRYLDLRIPEGDTIVVDFNRCYHPLCAYNNRYSCPKIPFENILNVPIKAGVKYEGHH</sequence>
<dbReference type="EMBL" id="WBVQ01000002">
    <property type="protein sequence ID" value="KAB2815911.1"/>
    <property type="molecule type" value="Genomic_DNA"/>
</dbReference>
<gene>
    <name evidence="1" type="ORF">F8C82_09445</name>
</gene>
<evidence type="ECO:0000313" key="2">
    <source>
        <dbReference type="Proteomes" id="UP000484164"/>
    </source>
</evidence>
<dbReference type="Proteomes" id="UP000484164">
    <property type="component" value="Unassembled WGS sequence"/>
</dbReference>
<dbReference type="AlphaFoldDB" id="A0A6L3ZDK4"/>
<dbReference type="Pfam" id="PF07920">
    <property type="entry name" value="DUF1684"/>
    <property type="match status" value="1"/>
</dbReference>
<organism evidence="1 2">
    <name type="scientific">Phaeocystidibacter marisrubri</name>
    <dbReference type="NCBI Taxonomy" id="1577780"/>
    <lineage>
        <taxon>Bacteria</taxon>
        <taxon>Pseudomonadati</taxon>
        <taxon>Bacteroidota</taxon>
        <taxon>Flavobacteriia</taxon>
        <taxon>Flavobacteriales</taxon>
        <taxon>Phaeocystidibacteraceae</taxon>
        <taxon>Phaeocystidibacter</taxon>
    </lineage>
</organism>
<dbReference type="InterPro" id="IPR012467">
    <property type="entry name" value="DUF1684"/>
</dbReference>
<accession>A0A6L3ZDK4</accession>
<reference evidence="1 2" key="1">
    <citation type="submission" date="2019-10" db="EMBL/GenBank/DDBJ databases">
        <title>Genome sequence of Phaeocystidibacter marisrubri JCM30614 (type strain).</title>
        <authorList>
            <person name="Bowman J.P."/>
        </authorList>
    </citation>
    <scope>NUCLEOTIDE SEQUENCE [LARGE SCALE GENOMIC DNA]</scope>
    <source>
        <strain evidence="1 2">JCM 30614</strain>
    </source>
</reference>
<proteinExistence type="predicted"/>
<dbReference type="PANTHER" id="PTHR41913">
    <property type="entry name" value="DUF1684 DOMAIN-CONTAINING PROTEIN"/>
    <property type="match status" value="1"/>
</dbReference>